<name>A0A2P2QFW3_RHIMU</name>
<evidence type="ECO:0000313" key="2">
    <source>
        <dbReference type="EMBL" id="MBX65879.1"/>
    </source>
</evidence>
<keyword evidence="1" id="KW-0472">Membrane</keyword>
<keyword evidence="1" id="KW-1133">Transmembrane helix</keyword>
<dbReference type="AlphaFoldDB" id="A0A2P2QFW3"/>
<evidence type="ECO:0000256" key="1">
    <source>
        <dbReference type="SAM" id="Phobius"/>
    </source>
</evidence>
<keyword evidence="1" id="KW-0812">Transmembrane</keyword>
<proteinExistence type="predicted"/>
<reference evidence="2" key="1">
    <citation type="submission" date="2018-02" db="EMBL/GenBank/DDBJ databases">
        <title>Rhizophora mucronata_Transcriptome.</title>
        <authorList>
            <person name="Meera S.P."/>
            <person name="Sreeshan A."/>
            <person name="Augustine A."/>
        </authorList>
    </citation>
    <scope>NUCLEOTIDE SEQUENCE</scope>
    <source>
        <tissue evidence="2">Leaf</tissue>
    </source>
</reference>
<organism evidence="2">
    <name type="scientific">Rhizophora mucronata</name>
    <name type="common">Asiatic mangrove</name>
    <dbReference type="NCBI Taxonomy" id="61149"/>
    <lineage>
        <taxon>Eukaryota</taxon>
        <taxon>Viridiplantae</taxon>
        <taxon>Streptophyta</taxon>
        <taxon>Embryophyta</taxon>
        <taxon>Tracheophyta</taxon>
        <taxon>Spermatophyta</taxon>
        <taxon>Magnoliopsida</taxon>
        <taxon>eudicotyledons</taxon>
        <taxon>Gunneridae</taxon>
        <taxon>Pentapetalae</taxon>
        <taxon>rosids</taxon>
        <taxon>fabids</taxon>
        <taxon>Malpighiales</taxon>
        <taxon>Rhizophoraceae</taxon>
        <taxon>Rhizophora</taxon>
    </lineage>
</organism>
<sequence>MNDRMNFYNFIFDLFLCGVFSCSISAFPFSLSGLGFWIFSEIAIHSSRCSL</sequence>
<protein>
    <submittedName>
        <fullName evidence="2">Uncharacterized protein</fullName>
    </submittedName>
</protein>
<accession>A0A2P2QFW3</accession>
<dbReference type="EMBL" id="GGEC01085395">
    <property type="protein sequence ID" value="MBX65879.1"/>
    <property type="molecule type" value="Transcribed_RNA"/>
</dbReference>
<feature type="transmembrane region" description="Helical" evidence="1">
    <location>
        <begin position="12"/>
        <end position="39"/>
    </location>
</feature>